<name>A0A0Q9YBU6_9GAMM</name>
<keyword evidence="3 6" id="KW-0689">Ribosomal protein</keyword>
<dbReference type="STRING" id="437022.CC99x_01821"/>
<reference evidence="10" key="2">
    <citation type="journal article" date="2016" name="Genome Announc.">
        <title>Draft Genome Sequences of Two Novel Amoeba-Resistant Intranuclear Bacteria, 'Candidatus Berkiella cookevillensis' and 'Candidatus Berkiella aquae'.</title>
        <authorList>
            <person name="Mehari Y.T."/>
            <person name="Arivett B.A."/>
            <person name="Farone A.L."/>
            <person name="Gunderson J.H."/>
            <person name="Farone M.B."/>
        </authorList>
    </citation>
    <scope>NUCLEOTIDE SEQUENCE</scope>
    <source>
        <strain evidence="10">CC99</strain>
    </source>
</reference>
<dbReference type="InterPro" id="IPR005822">
    <property type="entry name" value="Ribosomal_uL13"/>
</dbReference>
<comment type="caution">
    <text evidence="9">The sequence shown here is derived from an EMBL/GenBank/DDBJ whole genome shotgun (WGS) entry which is preliminary data.</text>
</comment>
<protein>
    <recommendedName>
        <fullName evidence="5 6">Large ribosomal subunit protein uL13</fullName>
    </recommendedName>
</protein>
<keyword evidence="11" id="KW-1185">Reference proteome</keyword>
<evidence type="ECO:0000256" key="5">
    <source>
        <dbReference type="ARBA" id="ARBA00035201"/>
    </source>
</evidence>
<evidence type="ECO:0000313" key="11">
    <source>
        <dbReference type="Proteomes" id="UP000051494"/>
    </source>
</evidence>
<dbReference type="EMBL" id="LKHV01000009">
    <property type="protein sequence ID" value="KRG18109.1"/>
    <property type="molecule type" value="Genomic_DNA"/>
</dbReference>
<dbReference type="GO" id="GO:0003735">
    <property type="term" value="F:structural constituent of ribosome"/>
    <property type="evidence" value="ECO:0007669"/>
    <property type="project" value="InterPro"/>
</dbReference>
<accession>A0A0Q9YBU6</accession>
<evidence type="ECO:0000256" key="7">
    <source>
        <dbReference type="RuleBase" id="RU003877"/>
    </source>
</evidence>
<dbReference type="NCBIfam" id="TIGR01066">
    <property type="entry name" value="rplM_bact"/>
    <property type="match status" value="1"/>
</dbReference>
<evidence type="ECO:0000256" key="1">
    <source>
        <dbReference type="ARBA" id="ARBA00006227"/>
    </source>
</evidence>
<dbReference type="AlphaFoldDB" id="A0A0Q9YBU6"/>
<reference evidence="10" key="3">
    <citation type="submission" date="2021-06" db="EMBL/GenBank/DDBJ databases">
        <title>Genomic Description and Analysis of Intracellular Bacteria, Candidatus Berkiella cookevillensis and Candidatus Berkiella aquae.</title>
        <authorList>
            <person name="Kidane D.T."/>
            <person name="Mehari Y.T."/>
            <person name="Rice F.C."/>
            <person name="Arivett B.A."/>
            <person name="Farone A.L."/>
            <person name="Berk S.G."/>
            <person name="Farone M.B."/>
        </authorList>
    </citation>
    <scope>NUCLEOTIDE SEQUENCE</scope>
    <source>
        <strain evidence="10">CC99</strain>
    </source>
</reference>
<dbReference type="CDD" id="cd00392">
    <property type="entry name" value="Ribosomal_L13"/>
    <property type="match status" value="1"/>
</dbReference>
<evidence type="ECO:0000256" key="6">
    <source>
        <dbReference type="HAMAP-Rule" id="MF_01366"/>
    </source>
</evidence>
<dbReference type="OrthoDB" id="9801330at2"/>
<keyword evidence="4 6" id="KW-0687">Ribonucleoprotein</keyword>
<evidence type="ECO:0000256" key="2">
    <source>
        <dbReference type="ARBA" id="ARBA00011838"/>
    </source>
</evidence>
<dbReference type="HAMAP" id="MF_01366">
    <property type="entry name" value="Ribosomal_uL13"/>
    <property type="match status" value="1"/>
</dbReference>
<dbReference type="InterPro" id="IPR005823">
    <property type="entry name" value="Ribosomal_uL13_bac-type"/>
</dbReference>
<dbReference type="GO" id="GO:0006412">
    <property type="term" value="P:translation"/>
    <property type="evidence" value="ECO:0007669"/>
    <property type="project" value="UniProtKB-UniRule"/>
</dbReference>
<sequence>MKTYFARPKDIKRDWFVIDAKGLPIGRLATRVATLLRGKHKPLYTPHIDMGDAVVIINAAEVHATGKKEQTKYYHHHTGYPGGIKSVTLEKLRAKYPERIIEYAVKRMLPKGPLGRQMFKKLHVYAGAEHPHQAQEPKAYAVEV</sequence>
<dbReference type="PIRSF" id="PIRSF002181">
    <property type="entry name" value="Ribosomal_L13"/>
    <property type="match status" value="1"/>
</dbReference>
<evidence type="ECO:0000256" key="8">
    <source>
        <dbReference type="RuleBase" id="RU003878"/>
    </source>
</evidence>
<dbReference type="EMBL" id="LKHV02000001">
    <property type="protein sequence ID" value="MCS5709218.1"/>
    <property type="molecule type" value="Genomic_DNA"/>
</dbReference>
<dbReference type="GO" id="GO:0003729">
    <property type="term" value="F:mRNA binding"/>
    <property type="evidence" value="ECO:0007669"/>
    <property type="project" value="TreeGrafter"/>
</dbReference>
<dbReference type="InterPro" id="IPR036899">
    <property type="entry name" value="Ribosomal_uL13_sf"/>
</dbReference>
<evidence type="ECO:0000256" key="4">
    <source>
        <dbReference type="ARBA" id="ARBA00023274"/>
    </source>
</evidence>
<evidence type="ECO:0000313" key="10">
    <source>
        <dbReference type="EMBL" id="MCS5709218.1"/>
    </source>
</evidence>
<dbReference type="PANTHER" id="PTHR11545:SF2">
    <property type="entry name" value="LARGE RIBOSOMAL SUBUNIT PROTEIN UL13M"/>
    <property type="match status" value="1"/>
</dbReference>
<comment type="function">
    <text evidence="6 8">This protein is one of the early assembly proteins of the 50S ribosomal subunit, although it is not seen to bind rRNA by itself. It is important during the early stages of 50S assembly.</text>
</comment>
<evidence type="ECO:0000256" key="3">
    <source>
        <dbReference type="ARBA" id="ARBA00022980"/>
    </source>
</evidence>
<dbReference type="GO" id="GO:0022625">
    <property type="term" value="C:cytosolic large ribosomal subunit"/>
    <property type="evidence" value="ECO:0007669"/>
    <property type="project" value="TreeGrafter"/>
</dbReference>
<dbReference type="SUPFAM" id="SSF52161">
    <property type="entry name" value="Ribosomal protein L13"/>
    <property type="match status" value="1"/>
</dbReference>
<dbReference type="FunFam" id="3.90.1180.10:FF:000001">
    <property type="entry name" value="50S ribosomal protein L13"/>
    <property type="match status" value="1"/>
</dbReference>
<comment type="subunit">
    <text evidence="2 6">Part of the 50S ribosomal subunit.</text>
</comment>
<organism evidence="9">
    <name type="scientific">Candidatus Berkiella cookevillensis</name>
    <dbReference type="NCBI Taxonomy" id="437022"/>
    <lineage>
        <taxon>Bacteria</taxon>
        <taxon>Pseudomonadati</taxon>
        <taxon>Pseudomonadota</taxon>
        <taxon>Gammaproteobacteria</taxon>
        <taxon>Candidatus Berkiellales</taxon>
        <taxon>Candidatus Berkiellaceae</taxon>
        <taxon>Candidatus Berkiella</taxon>
    </lineage>
</organism>
<dbReference type="InterPro" id="IPR023563">
    <property type="entry name" value="Ribosomal_uL13_CS"/>
</dbReference>
<dbReference type="GO" id="GO:0017148">
    <property type="term" value="P:negative regulation of translation"/>
    <property type="evidence" value="ECO:0007669"/>
    <property type="project" value="TreeGrafter"/>
</dbReference>
<dbReference type="RefSeq" id="WP_057624934.1">
    <property type="nucleotide sequence ID" value="NZ_LKHV02000001.1"/>
</dbReference>
<dbReference type="PROSITE" id="PS00783">
    <property type="entry name" value="RIBOSOMAL_L13"/>
    <property type="match status" value="1"/>
</dbReference>
<dbReference type="PANTHER" id="PTHR11545">
    <property type="entry name" value="RIBOSOMAL PROTEIN L13"/>
    <property type="match status" value="1"/>
</dbReference>
<dbReference type="Proteomes" id="UP000051494">
    <property type="component" value="Unassembled WGS sequence"/>
</dbReference>
<proteinExistence type="inferred from homology"/>
<reference evidence="9" key="1">
    <citation type="submission" date="2015-09" db="EMBL/GenBank/DDBJ databases">
        <title>Draft Genome Sequences of Two Novel Amoeba-resistant Intranuclear Bacteria, Candidatus Berkiella cookevillensis and Candidatus Berkiella aquae.</title>
        <authorList>
            <person name="Mehari Y.T."/>
            <person name="Arivett B.A."/>
            <person name="Farone A.L."/>
            <person name="Gunderson J.H."/>
            <person name="Farone M.B."/>
        </authorList>
    </citation>
    <scope>NUCLEOTIDE SEQUENCE [LARGE SCALE GENOMIC DNA]</scope>
    <source>
        <strain evidence="9">CC99</strain>
    </source>
</reference>
<comment type="similarity">
    <text evidence="1 6 7">Belongs to the universal ribosomal protein uL13 family.</text>
</comment>
<evidence type="ECO:0000313" key="9">
    <source>
        <dbReference type="EMBL" id="KRG18109.1"/>
    </source>
</evidence>
<dbReference type="PATRIC" id="fig|1590042.3.peg.1853"/>
<dbReference type="Pfam" id="PF00572">
    <property type="entry name" value="Ribosomal_L13"/>
    <property type="match status" value="1"/>
</dbReference>
<gene>
    <name evidence="6 8 9" type="primary">rplM</name>
    <name evidence="10" type="ORF">CC99x_009905</name>
    <name evidence="9" type="ORF">CC99x_01821</name>
</gene>
<dbReference type="Gene3D" id="3.90.1180.10">
    <property type="entry name" value="Ribosomal protein L13"/>
    <property type="match status" value="1"/>
</dbReference>